<dbReference type="PROSITE" id="PS51257">
    <property type="entry name" value="PROKAR_LIPOPROTEIN"/>
    <property type="match status" value="1"/>
</dbReference>
<dbReference type="AlphaFoldDB" id="A0A1I2HTW2"/>
<evidence type="ECO:0008006" key="3">
    <source>
        <dbReference type="Google" id="ProtNLM"/>
    </source>
</evidence>
<accession>A0A1I2HTW2</accession>
<dbReference type="Proteomes" id="UP000199400">
    <property type="component" value="Unassembled WGS sequence"/>
</dbReference>
<proteinExistence type="predicted"/>
<evidence type="ECO:0000313" key="1">
    <source>
        <dbReference type="EMBL" id="SFF33182.1"/>
    </source>
</evidence>
<protein>
    <recommendedName>
        <fullName evidence="3">Lipoprotein</fullName>
    </recommendedName>
</protein>
<evidence type="ECO:0000313" key="2">
    <source>
        <dbReference type="Proteomes" id="UP000199400"/>
    </source>
</evidence>
<gene>
    <name evidence="1" type="ORF">SAMN02745121_08196</name>
</gene>
<sequence length="167" mass="16792">MRLRGRFLGTCAWVLVVACGDDGEATTDGAGATTGAAGATPGEVEIVGQVDVIDLCGTSGATAVSFRATKIGCEQASPAPCTIKVDPYEEVVGDAATCPASQNAAEMRVVVESAGRWQVEARALTDSGYVGKCFGPGTEEVTLVTKAQVEAGATIAVSARSGPCPPP</sequence>
<organism evidence="1 2">
    <name type="scientific">Nannocystis exedens</name>
    <dbReference type="NCBI Taxonomy" id="54"/>
    <lineage>
        <taxon>Bacteria</taxon>
        <taxon>Pseudomonadati</taxon>
        <taxon>Myxococcota</taxon>
        <taxon>Polyangia</taxon>
        <taxon>Nannocystales</taxon>
        <taxon>Nannocystaceae</taxon>
        <taxon>Nannocystis</taxon>
    </lineage>
</organism>
<keyword evidence="2" id="KW-1185">Reference proteome</keyword>
<dbReference type="EMBL" id="FOMX01000048">
    <property type="protein sequence ID" value="SFF33182.1"/>
    <property type="molecule type" value="Genomic_DNA"/>
</dbReference>
<name>A0A1I2HTW2_9BACT</name>
<dbReference type="STRING" id="54.SAMN02745121_08196"/>
<reference evidence="2" key="1">
    <citation type="submission" date="2016-10" db="EMBL/GenBank/DDBJ databases">
        <authorList>
            <person name="Varghese N."/>
            <person name="Submissions S."/>
        </authorList>
    </citation>
    <scope>NUCLEOTIDE SEQUENCE [LARGE SCALE GENOMIC DNA]</scope>
    <source>
        <strain evidence="2">ATCC 25963</strain>
    </source>
</reference>
<dbReference type="RefSeq" id="WP_143141378.1">
    <property type="nucleotide sequence ID" value="NZ_FOMX01000048.1"/>
</dbReference>